<dbReference type="SUPFAM" id="SSF51306">
    <property type="entry name" value="LexA/Signal peptidase"/>
    <property type="match status" value="1"/>
</dbReference>
<feature type="domain" description="Peptidase S24/S26A/S26B/S26C" evidence="4">
    <location>
        <begin position="104"/>
        <end position="211"/>
    </location>
</feature>
<dbReference type="InterPro" id="IPR015927">
    <property type="entry name" value="Peptidase_S24_S26A/B/C"/>
</dbReference>
<evidence type="ECO:0000256" key="1">
    <source>
        <dbReference type="ARBA" id="ARBA00023015"/>
    </source>
</evidence>
<name>A0ABV5FLW8_9FLAO</name>
<keyword evidence="2" id="KW-0238">DNA-binding</keyword>
<dbReference type="PANTHER" id="PTHR40661:SF1">
    <property type="entry name" value="HTH CRO_C1-TYPE DOMAIN-CONTAINING PROTEIN"/>
    <property type="match status" value="1"/>
</dbReference>
<keyword evidence="3" id="KW-0804">Transcription</keyword>
<dbReference type="Pfam" id="PF00717">
    <property type="entry name" value="Peptidase_S24"/>
    <property type="match status" value="1"/>
</dbReference>
<evidence type="ECO:0000256" key="2">
    <source>
        <dbReference type="ARBA" id="ARBA00023125"/>
    </source>
</evidence>
<gene>
    <name evidence="5" type="ORF">ACFFUQ_10995</name>
</gene>
<comment type="caution">
    <text evidence="5">The sequence shown here is derived from an EMBL/GenBank/DDBJ whole genome shotgun (WGS) entry which is preliminary data.</text>
</comment>
<dbReference type="InterPro" id="IPR036286">
    <property type="entry name" value="LexA/Signal_pep-like_sf"/>
</dbReference>
<dbReference type="Gene3D" id="2.10.109.10">
    <property type="entry name" value="Umud Fragment, subunit A"/>
    <property type="match status" value="1"/>
</dbReference>
<evidence type="ECO:0000313" key="5">
    <source>
        <dbReference type="EMBL" id="MFB9064549.1"/>
    </source>
</evidence>
<evidence type="ECO:0000256" key="3">
    <source>
        <dbReference type="ARBA" id="ARBA00023163"/>
    </source>
</evidence>
<accession>A0ABV5FLW8</accession>
<dbReference type="RefSeq" id="WP_290266643.1">
    <property type="nucleotide sequence ID" value="NZ_JAUFQQ010000005.1"/>
</dbReference>
<dbReference type="CDD" id="cd06529">
    <property type="entry name" value="S24_LexA-like"/>
    <property type="match status" value="1"/>
</dbReference>
<evidence type="ECO:0000259" key="4">
    <source>
        <dbReference type="Pfam" id="PF00717"/>
    </source>
</evidence>
<dbReference type="InterPro" id="IPR039418">
    <property type="entry name" value="LexA-like"/>
</dbReference>
<keyword evidence="1" id="KW-0805">Transcription regulation</keyword>
<sequence>MIVARILQIIKYKGINKRKFYIETGLSNGFLDKVKDIGVSKIDHILHAYPEISVIWLITGRGKMLLNSVSDAEKDKVEEPSTNIYLSESTKLQVPLYDINTPNGVTSLFQDSNQNPIDFISIPNLPKCDGAIRINGNSMHPIIKSGDIVIYKNMNNIIENIFWGELYLVSLIPDDSEELIMVKWIQKSEKGEDWIKLVSENPQHQPKDILISNINGLALVKASIRINATH</sequence>
<dbReference type="PANTHER" id="PTHR40661">
    <property type="match status" value="1"/>
</dbReference>
<organism evidence="5 6">
    <name type="scientific">Flavobacterium branchiarum</name>
    <dbReference type="NCBI Taxonomy" id="1114870"/>
    <lineage>
        <taxon>Bacteria</taxon>
        <taxon>Pseudomonadati</taxon>
        <taxon>Bacteroidota</taxon>
        <taxon>Flavobacteriia</taxon>
        <taxon>Flavobacteriales</taxon>
        <taxon>Flavobacteriaceae</taxon>
        <taxon>Flavobacterium</taxon>
    </lineage>
</organism>
<proteinExistence type="predicted"/>
<dbReference type="EMBL" id="JBHMEX010000032">
    <property type="protein sequence ID" value="MFB9064549.1"/>
    <property type="molecule type" value="Genomic_DNA"/>
</dbReference>
<dbReference type="Proteomes" id="UP001589589">
    <property type="component" value="Unassembled WGS sequence"/>
</dbReference>
<reference evidence="5 6" key="1">
    <citation type="submission" date="2024-09" db="EMBL/GenBank/DDBJ databases">
        <authorList>
            <person name="Sun Q."/>
            <person name="Mori K."/>
        </authorList>
    </citation>
    <scope>NUCLEOTIDE SEQUENCE [LARGE SCALE GENOMIC DNA]</scope>
    <source>
        <strain evidence="5 6">CECT 7908</strain>
    </source>
</reference>
<keyword evidence="6" id="KW-1185">Reference proteome</keyword>
<protein>
    <submittedName>
        <fullName evidence="5">Helix-turn-helix transcriptional regulator</fullName>
    </submittedName>
</protein>
<evidence type="ECO:0000313" key="6">
    <source>
        <dbReference type="Proteomes" id="UP001589589"/>
    </source>
</evidence>